<dbReference type="AlphaFoldDB" id="A0A938XRU6"/>
<organism evidence="2 3">
    <name type="scientific">Brevibacillus fulvus</name>
    <dbReference type="NCBI Taxonomy" id="1125967"/>
    <lineage>
        <taxon>Bacteria</taxon>
        <taxon>Bacillati</taxon>
        <taxon>Bacillota</taxon>
        <taxon>Bacilli</taxon>
        <taxon>Bacillales</taxon>
        <taxon>Paenibacillaceae</taxon>
        <taxon>Brevibacillus</taxon>
    </lineage>
</organism>
<dbReference type="RefSeq" id="WP_204516870.1">
    <property type="nucleotide sequence ID" value="NZ_BAABIN010000015.1"/>
</dbReference>
<dbReference type="SUPFAM" id="SSF52540">
    <property type="entry name" value="P-loop containing nucleoside triphosphate hydrolases"/>
    <property type="match status" value="1"/>
</dbReference>
<gene>
    <name evidence="2" type="ORF">JOD01_000731</name>
</gene>
<sequence length="585" mass="66799">MSSQEIETTITQFLESVRSVAEQLQVFRLDVENREEQIKRIVQDLQTLLTQIEWENAENDSQFQEMLAETIRLYRGKVDEWLKLVLQHIEGKEFMNQFEKSILLVVFGNVNTGKSSLGNFIAGVPESLRSVYPEVPPFYVYEFSQAADTAHQPKLLAEGKFQEGAVETTSSIQYFTLQNGVTWVDTPGIHSINSFNEDLAKKYVDFSDLVLFLVPSSSPGKADEIDELERLIKKQKPLLVTITKSDRTYEDELDGEIITVLEPKSPADRQAQETYIADVLKQKGIDRFIKDTRFVSISPNIAKKALAEADHDLFWQSGIPAFYEQIGSVLTRDAVELKTNRPRQQINSTIDELRHGFALNQQSVSGIGEMMEAFRAILQSIADTRQRMAQLTEPIIKDVRNKSSLMMDIELRKLAFQFDEGKAIGSSEISNLVASVVVSALQDELPRKVGKVLEQFQLDQMQQLHVKLDVKLEAQYENIAYQDYLVKEGYRDPQGVIEHIGSWFGKKYKTTRIKTEEKQMTVKVGNNVQEIVAVVNQRLDEIIRERVEQTMQELNQKYLSQSETMVKHLLDKLASVDQQLTTLAF</sequence>
<keyword evidence="3" id="KW-1185">Reference proteome</keyword>
<evidence type="ECO:0000313" key="2">
    <source>
        <dbReference type="EMBL" id="MBM7589133.1"/>
    </source>
</evidence>
<dbReference type="Gene3D" id="3.40.50.300">
    <property type="entry name" value="P-loop containing nucleotide triphosphate hydrolases"/>
    <property type="match status" value="1"/>
</dbReference>
<dbReference type="Proteomes" id="UP000717624">
    <property type="component" value="Unassembled WGS sequence"/>
</dbReference>
<proteinExistence type="predicted"/>
<protein>
    <submittedName>
        <fullName evidence="2">F0F1-type ATP synthase membrane subunit b/b</fullName>
    </submittedName>
</protein>
<name>A0A938XRU6_9BACL</name>
<comment type="caution">
    <text evidence="2">The sequence shown here is derived from an EMBL/GenBank/DDBJ whole genome shotgun (WGS) entry which is preliminary data.</text>
</comment>
<dbReference type="EMBL" id="JAFBEB010000002">
    <property type="protein sequence ID" value="MBM7589133.1"/>
    <property type="molecule type" value="Genomic_DNA"/>
</dbReference>
<dbReference type="InterPro" id="IPR027417">
    <property type="entry name" value="P-loop_NTPase"/>
</dbReference>
<evidence type="ECO:0000259" key="1">
    <source>
        <dbReference type="Pfam" id="PF00350"/>
    </source>
</evidence>
<accession>A0A938XRU6</accession>
<reference evidence="2" key="1">
    <citation type="submission" date="2021-01" db="EMBL/GenBank/DDBJ databases">
        <title>Genomic Encyclopedia of Type Strains, Phase IV (KMG-IV): sequencing the most valuable type-strain genomes for metagenomic binning, comparative biology and taxonomic classification.</title>
        <authorList>
            <person name="Goeker M."/>
        </authorList>
    </citation>
    <scope>NUCLEOTIDE SEQUENCE</scope>
    <source>
        <strain evidence="2">DSM 25523</strain>
    </source>
</reference>
<evidence type="ECO:0000313" key="3">
    <source>
        <dbReference type="Proteomes" id="UP000717624"/>
    </source>
</evidence>
<dbReference type="InterPro" id="IPR045063">
    <property type="entry name" value="Dynamin_N"/>
</dbReference>
<feature type="domain" description="Dynamin N-terminal" evidence="1">
    <location>
        <begin position="170"/>
        <end position="241"/>
    </location>
</feature>
<dbReference type="Pfam" id="PF00350">
    <property type="entry name" value="Dynamin_N"/>
    <property type="match status" value="1"/>
</dbReference>